<keyword evidence="2" id="KW-1185">Reference proteome</keyword>
<dbReference type="Proteomes" id="UP001234297">
    <property type="component" value="Chromosome 8"/>
</dbReference>
<evidence type="ECO:0000313" key="1">
    <source>
        <dbReference type="EMBL" id="KAJ8632636.1"/>
    </source>
</evidence>
<protein>
    <submittedName>
        <fullName evidence="1">Uncharacterized protein</fullName>
    </submittedName>
</protein>
<accession>A0ACC2LGQ4</accession>
<organism evidence="1 2">
    <name type="scientific">Persea americana</name>
    <name type="common">Avocado</name>
    <dbReference type="NCBI Taxonomy" id="3435"/>
    <lineage>
        <taxon>Eukaryota</taxon>
        <taxon>Viridiplantae</taxon>
        <taxon>Streptophyta</taxon>
        <taxon>Embryophyta</taxon>
        <taxon>Tracheophyta</taxon>
        <taxon>Spermatophyta</taxon>
        <taxon>Magnoliopsida</taxon>
        <taxon>Magnoliidae</taxon>
        <taxon>Laurales</taxon>
        <taxon>Lauraceae</taxon>
        <taxon>Persea</taxon>
    </lineage>
</organism>
<proteinExistence type="predicted"/>
<gene>
    <name evidence="1" type="ORF">MRB53_025972</name>
</gene>
<reference evidence="1 2" key="1">
    <citation type="journal article" date="2022" name="Hortic Res">
        <title>A haplotype resolved chromosomal level avocado genome allows analysis of novel avocado genes.</title>
        <authorList>
            <person name="Nath O."/>
            <person name="Fletcher S.J."/>
            <person name="Hayward A."/>
            <person name="Shaw L.M."/>
            <person name="Masouleh A.K."/>
            <person name="Furtado A."/>
            <person name="Henry R.J."/>
            <person name="Mitter N."/>
        </authorList>
    </citation>
    <scope>NUCLEOTIDE SEQUENCE [LARGE SCALE GENOMIC DNA]</scope>
    <source>
        <strain evidence="2">cv. Hass</strain>
    </source>
</reference>
<dbReference type="EMBL" id="CM056816">
    <property type="protein sequence ID" value="KAJ8632636.1"/>
    <property type="molecule type" value="Genomic_DNA"/>
</dbReference>
<comment type="caution">
    <text evidence="1">The sequence shown here is derived from an EMBL/GenBank/DDBJ whole genome shotgun (WGS) entry which is preliminary data.</text>
</comment>
<sequence>MPCVSHSLQIPFPVGWCLLRCDSREHTDDGVERVGCYLRLYLPSLWQRPSTPETSVIVSCSPVYIAVYGNRIFLL</sequence>
<name>A0ACC2LGQ4_PERAE</name>
<evidence type="ECO:0000313" key="2">
    <source>
        <dbReference type="Proteomes" id="UP001234297"/>
    </source>
</evidence>